<keyword evidence="8" id="KW-0808">Transferase</keyword>
<dbReference type="PANTHER" id="PTHR13886:SF3">
    <property type="entry name" value="C-JUN-AMINO-TERMINAL KINASE-INTERACTING PROTEIN 3"/>
    <property type="match status" value="1"/>
</dbReference>
<feature type="domain" description="RH2" evidence="7">
    <location>
        <begin position="560"/>
        <end position="634"/>
    </location>
</feature>
<proteinExistence type="inferred from homology"/>
<comment type="caution">
    <text evidence="8">The sequence shown here is derived from an EMBL/GenBank/DDBJ whole genome shotgun (WGS) entry which is preliminary data.</text>
</comment>
<comment type="subcellular location">
    <subcellularLocation>
        <location evidence="1">Cytoplasm</location>
    </subcellularLocation>
</comment>
<feature type="compositionally biased region" description="Basic residues" evidence="6">
    <location>
        <begin position="363"/>
        <end position="373"/>
    </location>
</feature>
<evidence type="ECO:0000256" key="4">
    <source>
        <dbReference type="ARBA" id="ARBA00023054"/>
    </source>
</evidence>
<keyword evidence="3" id="KW-0963">Cytoplasm</keyword>
<dbReference type="Gene3D" id="1.20.5.1000">
    <property type="entry name" value="arf6 gtpase in complex with a specific effector, jip4"/>
    <property type="match status" value="1"/>
</dbReference>
<feature type="region of interest" description="Disordered" evidence="6">
    <location>
        <begin position="919"/>
        <end position="1005"/>
    </location>
</feature>
<keyword evidence="8" id="KW-0418">Kinase</keyword>
<feature type="region of interest" description="Disordered" evidence="6">
    <location>
        <begin position="759"/>
        <end position="805"/>
    </location>
</feature>
<dbReference type="SUPFAM" id="SSF50998">
    <property type="entry name" value="Quinoprotein alcohol dehydrogenase-like"/>
    <property type="match status" value="1"/>
</dbReference>
<evidence type="ECO:0000256" key="5">
    <source>
        <dbReference type="SAM" id="Coils"/>
    </source>
</evidence>
<keyword evidence="4 5" id="KW-0175">Coiled coil</keyword>
<feature type="compositionally biased region" description="Low complexity" evidence="6">
    <location>
        <begin position="319"/>
        <end position="328"/>
    </location>
</feature>
<name>A0AA41MX04_SCICA</name>
<keyword evidence="9" id="KW-1185">Reference proteome</keyword>
<dbReference type="EMBL" id="JAATJV010367800">
    <property type="protein sequence ID" value="MBZ3879664.1"/>
    <property type="molecule type" value="Genomic_DNA"/>
</dbReference>
<dbReference type="GO" id="GO:0030159">
    <property type="term" value="F:signaling receptor complex adaptor activity"/>
    <property type="evidence" value="ECO:0007669"/>
    <property type="project" value="TreeGrafter"/>
</dbReference>
<feature type="region of interest" description="Disordered" evidence="6">
    <location>
        <begin position="241"/>
        <end position="269"/>
    </location>
</feature>
<dbReference type="Proteomes" id="UP001166674">
    <property type="component" value="Unassembled WGS sequence"/>
</dbReference>
<dbReference type="GO" id="GO:0016301">
    <property type="term" value="F:kinase activity"/>
    <property type="evidence" value="ECO:0007669"/>
    <property type="project" value="UniProtKB-KW"/>
</dbReference>
<dbReference type="GO" id="GO:0008432">
    <property type="term" value="F:JUN kinase binding"/>
    <property type="evidence" value="ECO:0007669"/>
    <property type="project" value="TreeGrafter"/>
</dbReference>
<dbReference type="InterPro" id="IPR039911">
    <property type="entry name" value="JIP3/JIP4"/>
</dbReference>
<dbReference type="InterPro" id="IPR011047">
    <property type="entry name" value="Quinoprotein_ADH-like_sf"/>
</dbReference>
<feature type="compositionally biased region" description="Basic and acidic residues" evidence="6">
    <location>
        <begin position="98"/>
        <end position="115"/>
    </location>
</feature>
<feature type="compositionally biased region" description="Basic and acidic residues" evidence="6">
    <location>
        <begin position="123"/>
        <end position="141"/>
    </location>
</feature>
<feature type="coiled-coil region" evidence="5">
    <location>
        <begin position="497"/>
        <end position="588"/>
    </location>
</feature>
<organism evidence="8 9">
    <name type="scientific">Sciurus carolinensis</name>
    <name type="common">Eastern gray squirrel</name>
    <dbReference type="NCBI Taxonomy" id="30640"/>
    <lineage>
        <taxon>Eukaryota</taxon>
        <taxon>Metazoa</taxon>
        <taxon>Chordata</taxon>
        <taxon>Craniata</taxon>
        <taxon>Vertebrata</taxon>
        <taxon>Euteleostomi</taxon>
        <taxon>Mammalia</taxon>
        <taxon>Eutheria</taxon>
        <taxon>Euarchontoglires</taxon>
        <taxon>Glires</taxon>
        <taxon>Rodentia</taxon>
        <taxon>Sciuromorpha</taxon>
        <taxon>Sciuridae</taxon>
        <taxon>Sciurinae</taxon>
        <taxon>Sciurini</taxon>
        <taxon>Sciurus</taxon>
    </lineage>
</organism>
<feature type="compositionally biased region" description="Polar residues" evidence="6">
    <location>
        <begin position="242"/>
        <end position="256"/>
    </location>
</feature>
<evidence type="ECO:0000256" key="1">
    <source>
        <dbReference type="ARBA" id="ARBA00004496"/>
    </source>
</evidence>
<evidence type="ECO:0000256" key="3">
    <source>
        <dbReference type="ARBA" id="ARBA00022490"/>
    </source>
</evidence>
<feature type="compositionally biased region" description="Acidic residues" evidence="6">
    <location>
        <begin position="1283"/>
        <end position="1292"/>
    </location>
</feature>
<feature type="region of interest" description="Disordered" evidence="6">
    <location>
        <begin position="1"/>
        <end position="163"/>
    </location>
</feature>
<dbReference type="GO" id="GO:0016192">
    <property type="term" value="P:vesicle-mediated transport"/>
    <property type="evidence" value="ECO:0007669"/>
    <property type="project" value="TreeGrafter"/>
</dbReference>
<evidence type="ECO:0000256" key="6">
    <source>
        <dbReference type="SAM" id="MobiDB-lite"/>
    </source>
</evidence>
<dbReference type="InterPro" id="IPR015943">
    <property type="entry name" value="WD40/YVTN_repeat-like_dom_sf"/>
</dbReference>
<dbReference type="Gene3D" id="2.130.10.10">
    <property type="entry name" value="YVTN repeat-like/Quinoprotein amine dehydrogenase"/>
    <property type="match status" value="1"/>
</dbReference>
<feature type="region of interest" description="Disordered" evidence="6">
    <location>
        <begin position="307"/>
        <end position="377"/>
    </location>
</feature>
<evidence type="ECO:0000313" key="9">
    <source>
        <dbReference type="Proteomes" id="UP001166674"/>
    </source>
</evidence>
<dbReference type="Pfam" id="PF19056">
    <property type="entry name" value="WD40_2"/>
    <property type="match status" value="1"/>
</dbReference>
<dbReference type="InterPro" id="IPR034744">
    <property type="entry name" value="RH2"/>
</dbReference>
<comment type="similarity">
    <text evidence="2">Belongs to the JIP scaffold family.</text>
</comment>
<feature type="compositionally biased region" description="Polar residues" evidence="6">
    <location>
        <begin position="329"/>
        <end position="340"/>
    </location>
</feature>
<dbReference type="PROSITE" id="PS51777">
    <property type="entry name" value="RH2"/>
    <property type="match status" value="1"/>
</dbReference>
<dbReference type="InterPro" id="IPR032486">
    <property type="entry name" value="JIP_LZII"/>
</dbReference>
<dbReference type="PANTHER" id="PTHR13886">
    <property type="entry name" value="JNK/SAPK-ASSOCIATED PROTEIN"/>
    <property type="match status" value="1"/>
</dbReference>
<gene>
    <name evidence="8" type="ORF">SUZIE_154065</name>
</gene>
<feature type="non-terminal residue" evidence="8">
    <location>
        <position position="1"/>
    </location>
</feature>
<dbReference type="Pfam" id="PF16471">
    <property type="entry name" value="JIP_LZII"/>
    <property type="match status" value="1"/>
</dbReference>
<accession>A0AA41MX04</accession>
<dbReference type="GO" id="GO:0005737">
    <property type="term" value="C:cytoplasm"/>
    <property type="evidence" value="ECO:0007669"/>
    <property type="project" value="UniProtKB-SubCell"/>
</dbReference>
<sequence>ARRAMKPPGGESSNLFGSPEEAVPSSRPNRMASNIFGPSEEPQNVPKRTNPPGGKGSGIFDESTPVQTRQRLNPPGGKTSDIFGSPVTATSPLAHPNKPKDHVFLCEGEDPKPDPKAAVSTSIREESGDKGSSRGADHTKAPEPTPTADSHEPRLGPRPRSHNKKFIEFEDALEQEKKELQIQVEHYEFQTRQLELKAKNYADQISRLEERESEMKKEYNALHQRHTEMIQTYVEHIERSKMQQVGGSSQTESSLPGRSRKERPTSLNVFPLADGMVRAQMGGKLMPAGDHWHLSDLGQLQSISSYQCPNDEMSESGQSSAAATPSTTGTKSNTPTSSVPSAAVTPLNESLQPLGDYGSSTKNSKRAREKRNSRNMEVQVTQEMRNVSIGMGSSDEWSDVQDIIDSTPELDMCPETRLDRAGNSPTQGIVNKAFGINTDSLYHELSTAGSEVIGDVDEGADLLGMGKEVGNLLLENSQLLETKNALNVVKNDLIAKVDQLSGEQEVLKGELEAAKQAKAKLESRIKELEEELKRVKSEAVTARREPREEVEDDKIPMAQRRRFTRVEMARVLMERNQYKERLMELQEAVRWTEMIRASREHPSVQEKKKSTIWQFFSRLFSSSSSPPPAKRSYPSVNIHYKSPTTAGFSQRRSHAMCQISAGSRPLEFFPDDECTSSARREQKREQYRQVREHVRNDDGRLQACGWSLPAKYKQLSPSGGQEDTRMKNVPVPVYCRPLVEKDPTMKLWCAAGVNLSGWKPSEEDSGNGVKPAPGRDPLTCDREVEGEPKSNHTSPERKKAKEALETDATSSRVWILTSTLTTSKVVIIDANQPGTVVDQFTVCNAHVLCISSIPAASDSDYPPGEMFLDSDVNPEDSGTDGVLAGITLVGCATRCNVPRSNCSSRGDTPVLDKGQGEVAATASGKVNPSQSTEEATEATEVPDPGPSEPEAAALRPGPLTEHVFTDPAPVPPSSTQPGSEDGPEPDGSSVQPQPEPSGDSSAVSSSAAPTMWLGAQNGWLYVHSAVANWKKCLHSIKLKDSVLSLVHVKGRVLVALADGTLAIFHRGEDGQWDLSNYHLMDLGHPHHSIRCMAVVYDRVWCGYKNKVHVIQPKTMQIEASTGKLGFSFVRITALLIAGNRLWVGTGNGVVISIPLTETVVLHRGQLLGLRANKTSPTSGEGARPGGVIHVYGDDSSDKSASSFIPYCSMAQAQLCFHGHRDAVKFFVSVPGNVLATLNGSVLDSPSEGPGPAVPAAEAEGQQLKNALVLSGGEGYIDFRIGDGEDDETEEGAGDGSQVKPVLSKAERSHIIVWQVSYTPE</sequence>
<reference evidence="8" key="1">
    <citation type="submission" date="2020-03" db="EMBL/GenBank/DDBJ databases">
        <title>Studies in the Genomics of Life Span.</title>
        <authorList>
            <person name="Glass D."/>
        </authorList>
    </citation>
    <scope>NUCLEOTIDE SEQUENCE</scope>
    <source>
        <strain evidence="8">SUZIE</strain>
        <tissue evidence="8">Muscle</tissue>
    </source>
</reference>
<evidence type="ECO:0000259" key="7">
    <source>
        <dbReference type="PROSITE" id="PS51777"/>
    </source>
</evidence>
<feature type="compositionally biased region" description="Basic and acidic residues" evidence="6">
    <location>
        <begin position="778"/>
        <end position="804"/>
    </location>
</feature>
<feature type="region of interest" description="Disordered" evidence="6">
    <location>
        <begin position="1280"/>
        <end position="1301"/>
    </location>
</feature>
<dbReference type="GO" id="GO:0019894">
    <property type="term" value="F:kinesin binding"/>
    <property type="evidence" value="ECO:0007669"/>
    <property type="project" value="TreeGrafter"/>
</dbReference>
<feature type="coiled-coil region" evidence="5">
    <location>
        <begin position="170"/>
        <end position="225"/>
    </location>
</feature>
<protein>
    <submittedName>
        <fullName evidence="8">C-Jun-amino-terminal kinase-interacting protein 3</fullName>
    </submittedName>
</protein>
<dbReference type="FunFam" id="1.20.5.1000:FF:000001">
    <property type="entry name" value="C-Jun-amino-terminal kinase-interacting protein 3 isoform X2"/>
    <property type="match status" value="1"/>
</dbReference>
<evidence type="ECO:0000313" key="8">
    <source>
        <dbReference type="EMBL" id="MBZ3879664.1"/>
    </source>
</evidence>
<dbReference type="GO" id="GO:0005078">
    <property type="term" value="F:MAP-kinase scaffold activity"/>
    <property type="evidence" value="ECO:0007669"/>
    <property type="project" value="InterPro"/>
</dbReference>
<evidence type="ECO:0000256" key="2">
    <source>
        <dbReference type="ARBA" id="ARBA00009866"/>
    </source>
</evidence>